<feature type="region of interest" description="Disordered" evidence="1">
    <location>
        <begin position="76"/>
        <end position="130"/>
    </location>
</feature>
<protein>
    <submittedName>
        <fullName evidence="2">Uncharacterized protein</fullName>
    </submittedName>
</protein>
<sequence length="346" mass="39555">MTNFGRLLKFYQPSGHGMRFLEMTAQVKMESQEMHRSSLPPFRQHIPQLFRHPLLRGKALGAITCPDVLVRPTRNRYDAQSKKNTKATIKLENRNDTPAPRSRRRPSASTDPQNKTKKHTSNPTNTPLLLESTPISLLTTPSAARVSFARSRFPSKNWSIRSVAGREREWFRRGCIPTPPSVDGGSGGGVREGGKRGGDDNLERDHLRSALDELLFSIRERRVVRSLVTASHDFCVRQETGIGAECNMISREQVSKRCKECRSGRFSGPDTTVMRTYLKRSLRADIEESGGYQFGLLSCRTSVREQEANKYQYEDPAMAEGQKEFEARRRLEIEVVRREEKRKRQY</sequence>
<evidence type="ECO:0000313" key="2">
    <source>
        <dbReference type="EMBL" id="KAJ7347288.1"/>
    </source>
</evidence>
<dbReference type="AlphaFoldDB" id="A0AAD7ERC1"/>
<keyword evidence="3" id="KW-1185">Reference proteome</keyword>
<evidence type="ECO:0000256" key="1">
    <source>
        <dbReference type="SAM" id="MobiDB-lite"/>
    </source>
</evidence>
<name>A0AAD7ERC1_9AGAR</name>
<feature type="compositionally biased region" description="Polar residues" evidence="1">
    <location>
        <begin position="121"/>
        <end position="130"/>
    </location>
</feature>
<feature type="region of interest" description="Disordered" evidence="1">
    <location>
        <begin position="174"/>
        <end position="203"/>
    </location>
</feature>
<dbReference type="EMBL" id="JARIHO010000019">
    <property type="protein sequence ID" value="KAJ7347288.1"/>
    <property type="molecule type" value="Genomic_DNA"/>
</dbReference>
<dbReference type="Proteomes" id="UP001218218">
    <property type="component" value="Unassembled WGS sequence"/>
</dbReference>
<comment type="caution">
    <text evidence="2">The sequence shown here is derived from an EMBL/GenBank/DDBJ whole genome shotgun (WGS) entry which is preliminary data.</text>
</comment>
<accession>A0AAD7ERC1</accession>
<evidence type="ECO:0000313" key="3">
    <source>
        <dbReference type="Proteomes" id="UP001218218"/>
    </source>
</evidence>
<feature type="compositionally biased region" description="Basic and acidic residues" evidence="1">
    <location>
        <begin position="192"/>
        <end position="203"/>
    </location>
</feature>
<organism evidence="2 3">
    <name type="scientific">Mycena albidolilacea</name>
    <dbReference type="NCBI Taxonomy" id="1033008"/>
    <lineage>
        <taxon>Eukaryota</taxon>
        <taxon>Fungi</taxon>
        <taxon>Dikarya</taxon>
        <taxon>Basidiomycota</taxon>
        <taxon>Agaricomycotina</taxon>
        <taxon>Agaricomycetes</taxon>
        <taxon>Agaricomycetidae</taxon>
        <taxon>Agaricales</taxon>
        <taxon>Marasmiineae</taxon>
        <taxon>Mycenaceae</taxon>
        <taxon>Mycena</taxon>
    </lineage>
</organism>
<reference evidence="2" key="1">
    <citation type="submission" date="2023-03" db="EMBL/GenBank/DDBJ databases">
        <title>Massive genome expansion in bonnet fungi (Mycena s.s.) driven by repeated elements and novel gene families across ecological guilds.</title>
        <authorList>
            <consortium name="Lawrence Berkeley National Laboratory"/>
            <person name="Harder C.B."/>
            <person name="Miyauchi S."/>
            <person name="Viragh M."/>
            <person name="Kuo A."/>
            <person name="Thoen E."/>
            <person name="Andreopoulos B."/>
            <person name="Lu D."/>
            <person name="Skrede I."/>
            <person name="Drula E."/>
            <person name="Henrissat B."/>
            <person name="Morin E."/>
            <person name="Kohler A."/>
            <person name="Barry K."/>
            <person name="LaButti K."/>
            <person name="Morin E."/>
            <person name="Salamov A."/>
            <person name="Lipzen A."/>
            <person name="Mereny Z."/>
            <person name="Hegedus B."/>
            <person name="Baldrian P."/>
            <person name="Stursova M."/>
            <person name="Weitz H."/>
            <person name="Taylor A."/>
            <person name="Grigoriev I.V."/>
            <person name="Nagy L.G."/>
            <person name="Martin F."/>
            <person name="Kauserud H."/>
        </authorList>
    </citation>
    <scope>NUCLEOTIDE SEQUENCE</scope>
    <source>
        <strain evidence="2">CBHHK002</strain>
    </source>
</reference>
<gene>
    <name evidence="2" type="ORF">DFH08DRAFT_809045</name>
</gene>
<proteinExistence type="predicted"/>